<dbReference type="SMART" id="SM00388">
    <property type="entry name" value="HisKA"/>
    <property type="match status" value="1"/>
</dbReference>
<dbReference type="AlphaFoldDB" id="A0A1G2UTB5"/>
<proteinExistence type="predicted"/>
<dbReference type="GO" id="GO:0005886">
    <property type="term" value="C:plasma membrane"/>
    <property type="evidence" value="ECO:0007669"/>
    <property type="project" value="TreeGrafter"/>
</dbReference>
<protein>
    <recommendedName>
        <fullName evidence="2">histidine kinase</fullName>
        <ecNumber evidence="2">2.7.13.3</ecNumber>
    </recommendedName>
</protein>
<dbReference type="CDD" id="cd00082">
    <property type="entry name" value="HisKA"/>
    <property type="match status" value="1"/>
</dbReference>
<feature type="transmembrane region" description="Helical" evidence="6">
    <location>
        <begin position="6"/>
        <end position="31"/>
    </location>
</feature>
<dbReference type="InterPro" id="IPR003661">
    <property type="entry name" value="HisK_dim/P_dom"/>
</dbReference>
<name>A0A1G2UTB5_9BACT</name>
<evidence type="ECO:0000256" key="6">
    <source>
        <dbReference type="SAM" id="Phobius"/>
    </source>
</evidence>
<dbReference type="SUPFAM" id="SSF47384">
    <property type="entry name" value="Homodimeric domain of signal transducing histidine kinase"/>
    <property type="match status" value="1"/>
</dbReference>
<dbReference type="SMART" id="SM00387">
    <property type="entry name" value="HATPase_c"/>
    <property type="match status" value="1"/>
</dbReference>
<dbReference type="PROSITE" id="PS50109">
    <property type="entry name" value="HIS_KIN"/>
    <property type="match status" value="1"/>
</dbReference>
<dbReference type="Gene3D" id="1.10.287.130">
    <property type="match status" value="1"/>
</dbReference>
<evidence type="ECO:0000256" key="3">
    <source>
        <dbReference type="ARBA" id="ARBA00022553"/>
    </source>
</evidence>
<evidence type="ECO:0000256" key="5">
    <source>
        <dbReference type="ARBA" id="ARBA00022777"/>
    </source>
</evidence>
<dbReference type="PANTHER" id="PTHR43047">
    <property type="entry name" value="TWO-COMPONENT HISTIDINE PROTEIN KINASE"/>
    <property type="match status" value="1"/>
</dbReference>
<keyword evidence="3" id="KW-0597">Phosphoprotein</keyword>
<evidence type="ECO:0000313" key="8">
    <source>
        <dbReference type="EMBL" id="OHB12639.1"/>
    </source>
</evidence>
<comment type="caution">
    <text evidence="8">The sequence shown here is derived from an EMBL/GenBank/DDBJ whole genome shotgun (WGS) entry which is preliminary data.</text>
</comment>
<dbReference type="EMBL" id="MHWS01000006">
    <property type="protein sequence ID" value="OHB12639.1"/>
    <property type="molecule type" value="Genomic_DNA"/>
</dbReference>
<sequence length="590" mass="65691">MNTALFSSAMIFNFLIPIFLLLVILVFYFYYSLKKREKETTKEREESTRRLYELTILKELGERVGYSLNVEEILQIITGSLKQFIDYTAVGYIVINPEKIKINTHIEKSVSRSFLSEMKDRMIASLSALTDKSFDSSAIDEVVSGAIVVDEIKQNIGSLFNIPLVIGGAVAGVLTVAHIDVGLYKEEDMTILYKITGRASEAVSRLEEVVEMEKGKLNAMVLSMEDGVLMVDTEYRVVVANPAIKKIIKFNLLADGKDVNFFDFVNALGGKFDIHGKLEEVIKKKNPYYSERINIDDSFFEIGVCSVSHSMLKGGDQILGAVVVFHDITKDIELERVREEFTSMIVHELRSPLDGIKKIIELMISGSILANSDKFKEYLNMAHQSSASMLELINDILDFSKLQAGKFEVNKEKVDIKEIVENKISFYKISADAKNLSLQSFFSNNSPQFSEFDPQAVKQILNNFISNAIKFTSRGGSVLLSVFTYKPGEPLPTDLARDKFIVFPETADIKINVPALCVAVSDTGIGISKTNLENLFHTYKQVRLNSSDDQNKGTGLGLVIAKGIVEAHGGKIGVVSKEGIGSSFFFTIPL</sequence>
<evidence type="ECO:0000259" key="7">
    <source>
        <dbReference type="PROSITE" id="PS50109"/>
    </source>
</evidence>
<dbReference type="Proteomes" id="UP000177276">
    <property type="component" value="Unassembled WGS sequence"/>
</dbReference>
<dbReference type="EC" id="2.7.13.3" evidence="2"/>
<dbReference type="PANTHER" id="PTHR43047:SF72">
    <property type="entry name" value="OSMOSENSING HISTIDINE PROTEIN KINASE SLN1"/>
    <property type="match status" value="1"/>
</dbReference>
<dbReference type="Pfam" id="PF00512">
    <property type="entry name" value="HisKA"/>
    <property type="match status" value="1"/>
</dbReference>
<dbReference type="GO" id="GO:0000155">
    <property type="term" value="F:phosphorelay sensor kinase activity"/>
    <property type="evidence" value="ECO:0007669"/>
    <property type="project" value="InterPro"/>
</dbReference>
<comment type="catalytic activity">
    <reaction evidence="1">
        <text>ATP + protein L-histidine = ADP + protein N-phospho-L-histidine.</text>
        <dbReference type="EC" id="2.7.13.3"/>
    </reaction>
</comment>
<evidence type="ECO:0000256" key="2">
    <source>
        <dbReference type="ARBA" id="ARBA00012438"/>
    </source>
</evidence>
<dbReference type="Gene3D" id="3.30.450.40">
    <property type="match status" value="1"/>
</dbReference>
<reference evidence="8 9" key="1">
    <citation type="journal article" date="2016" name="Nat. Commun.">
        <title>Thousands of microbial genomes shed light on interconnected biogeochemical processes in an aquifer system.</title>
        <authorList>
            <person name="Anantharaman K."/>
            <person name="Brown C.T."/>
            <person name="Hug L.A."/>
            <person name="Sharon I."/>
            <person name="Castelle C.J."/>
            <person name="Probst A.J."/>
            <person name="Thomas B.C."/>
            <person name="Singh A."/>
            <person name="Wilkins M.J."/>
            <person name="Karaoz U."/>
            <person name="Brodie E.L."/>
            <person name="Williams K.H."/>
            <person name="Hubbard S.S."/>
            <person name="Banfield J.F."/>
        </authorList>
    </citation>
    <scope>NUCLEOTIDE SEQUENCE [LARGE SCALE GENOMIC DNA]</scope>
</reference>
<gene>
    <name evidence="8" type="ORF">A3G46_02175</name>
</gene>
<dbReference type="Gene3D" id="3.30.565.10">
    <property type="entry name" value="Histidine kinase-like ATPase, C-terminal domain"/>
    <property type="match status" value="1"/>
</dbReference>
<keyword evidence="6" id="KW-0812">Transmembrane</keyword>
<evidence type="ECO:0000256" key="1">
    <source>
        <dbReference type="ARBA" id="ARBA00000085"/>
    </source>
</evidence>
<feature type="domain" description="Histidine kinase" evidence="7">
    <location>
        <begin position="344"/>
        <end position="590"/>
    </location>
</feature>
<dbReference type="PRINTS" id="PR00344">
    <property type="entry name" value="BCTRLSENSOR"/>
</dbReference>
<keyword evidence="5" id="KW-0418">Kinase</keyword>
<dbReference type="InterPro" id="IPR003594">
    <property type="entry name" value="HATPase_dom"/>
</dbReference>
<evidence type="ECO:0000256" key="4">
    <source>
        <dbReference type="ARBA" id="ARBA00022679"/>
    </source>
</evidence>
<dbReference type="SUPFAM" id="SSF55781">
    <property type="entry name" value="GAF domain-like"/>
    <property type="match status" value="1"/>
</dbReference>
<dbReference type="InterPro" id="IPR036890">
    <property type="entry name" value="HATPase_C_sf"/>
</dbReference>
<dbReference type="SUPFAM" id="SSF55874">
    <property type="entry name" value="ATPase domain of HSP90 chaperone/DNA topoisomerase II/histidine kinase"/>
    <property type="match status" value="1"/>
</dbReference>
<dbReference type="Gene3D" id="3.30.450.20">
    <property type="entry name" value="PAS domain"/>
    <property type="match status" value="1"/>
</dbReference>
<keyword evidence="4" id="KW-0808">Transferase</keyword>
<dbReference type="InterPro" id="IPR036097">
    <property type="entry name" value="HisK_dim/P_sf"/>
</dbReference>
<keyword evidence="6" id="KW-1133">Transmembrane helix</keyword>
<evidence type="ECO:0000313" key="9">
    <source>
        <dbReference type="Proteomes" id="UP000177276"/>
    </source>
</evidence>
<dbReference type="InterPro" id="IPR029016">
    <property type="entry name" value="GAF-like_dom_sf"/>
</dbReference>
<dbReference type="Pfam" id="PF02518">
    <property type="entry name" value="HATPase_c"/>
    <property type="match status" value="1"/>
</dbReference>
<accession>A0A1G2UTB5</accession>
<organism evidence="8 9">
    <name type="scientific">Candidatus Zambryskibacteria bacterium RIFCSPLOWO2_12_FULL_39_16</name>
    <dbReference type="NCBI Taxonomy" id="1802775"/>
    <lineage>
        <taxon>Bacteria</taxon>
        <taxon>Candidatus Zambryskiibacteriota</taxon>
    </lineage>
</organism>
<dbReference type="InterPro" id="IPR004358">
    <property type="entry name" value="Sig_transdc_His_kin-like_C"/>
</dbReference>
<dbReference type="GO" id="GO:0009927">
    <property type="term" value="F:histidine phosphotransfer kinase activity"/>
    <property type="evidence" value="ECO:0007669"/>
    <property type="project" value="TreeGrafter"/>
</dbReference>
<keyword evidence="6" id="KW-0472">Membrane</keyword>
<dbReference type="InterPro" id="IPR005467">
    <property type="entry name" value="His_kinase_dom"/>
</dbReference>